<protein>
    <submittedName>
        <fullName evidence="8">RagB/SusD family nutrient uptake outer membrane protein</fullName>
    </submittedName>
</protein>
<dbReference type="InterPro" id="IPR012944">
    <property type="entry name" value="SusD_RagB_dom"/>
</dbReference>
<comment type="caution">
    <text evidence="8">The sequence shown here is derived from an EMBL/GenBank/DDBJ whole genome shotgun (WGS) entry which is preliminary data.</text>
</comment>
<keyword evidence="3 6" id="KW-0732">Signal</keyword>
<dbReference type="Proteomes" id="UP000297872">
    <property type="component" value="Unassembled WGS sequence"/>
</dbReference>
<evidence type="ECO:0000256" key="6">
    <source>
        <dbReference type="SAM" id="SignalP"/>
    </source>
</evidence>
<gene>
    <name evidence="8" type="ORF">EXN75_04645</name>
</gene>
<dbReference type="GeneID" id="302994582"/>
<keyword evidence="5" id="KW-0998">Cell outer membrane</keyword>
<dbReference type="SUPFAM" id="SSF48452">
    <property type="entry name" value="TPR-like"/>
    <property type="match status" value="1"/>
</dbReference>
<keyword evidence="4" id="KW-0472">Membrane</keyword>
<feature type="signal peptide" evidence="6">
    <location>
        <begin position="1"/>
        <end position="17"/>
    </location>
</feature>
<evidence type="ECO:0000313" key="8">
    <source>
        <dbReference type="EMBL" id="TFH83039.1"/>
    </source>
</evidence>
<reference evidence="8 9" key="1">
    <citation type="submission" date="2019-02" db="EMBL/GenBank/DDBJ databases">
        <title>Draft Genome Sequence of the Prevotella sp. BCRC 81118, Isolated from Human Feces.</title>
        <authorList>
            <person name="Huang C.-H."/>
        </authorList>
    </citation>
    <scope>NUCLEOTIDE SEQUENCE [LARGE SCALE GENOMIC DNA]</scope>
    <source>
        <strain evidence="8 9">BCRC 81118</strain>
    </source>
</reference>
<accession>A0A4Y8VR30</accession>
<evidence type="ECO:0000313" key="9">
    <source>
        <dbReference type="Proteomes" id="UP000297872"/>
    </source>
</evidence>
<comment type="subcellular location">
    <subcellularLocation>
        <location evidence="1">Cell outer membrane</location>
    </subcellularLocation>
</comment>
<dbReference type="AlphaFoldDB" id="A0A4Y8VR30"/>
<dbReference type="InterPro" id="IPR011990">
    <property type="entry name" value="TPR-like_helical_dom_sf"/>
</dbReference>
<evidence type="ECO:0000256" key="5">
    <source>
        <dbReference type="ARBA" id="ARBA00023237"/>
    </source>
</evidence>
<sequence length="602" mass="68267">MKKILFSTILTLAAAGTMTLTTSCEDQLDIEQKGVILSENFYKTDADAEAALVAAYEGFMCNVVGRNHDGGGPGIYTPYKIITNMCGDDVLYASGNYGDHEFSGMLNEFRYDAEAEVPKFMYTGLYHSVYTCNLVTDHFQKAADTPVKKRCVAEARVLRAFDYFLLANLWDNPPFVDHVLERTDLPYNCNNKNLEHPMDHKQLIEWVAKECEEAAADLDERKGTDDKDGAVKVTKGFAWALAGKAYLFAAEYDKAKTALKKVIDSGKYALVPGDRYMDNFHIEGDGNEEKVFEINFEYNAGKGSWDGMIQRSSWMESNAWNWRAASFVQSPQRVYSGIDGWGGLGVPQWFGDEFHANDGDSYRFKATLKHIDDAVYKMEYADPALNAMSVEEKMKSKKVGINDPVQGLYDNSFWLAFKQVMRKADTEGGKYGDGNIRLNNYVVMRYAEVLLNYAEACLQTGDQDEATRYINMIQERAGSRTISQTVNMDVLKKEKSYELWLEGCRWFDVMRWKDTKAIERLKNVGSDCPHLFDKLFRKPKSGDRKVTWENGTEANSRFYTVSTSAAKDAGFNVGFKKGKHEFFPYPQTVMDKNPNLEQNPGW</sequence>
<evidence type="ECO:0000256" key="3">
    <source>
        <dbReference type="ARBA" id="ARBA00022729"/>
    </source>
</evidence>
<keyword evidence="9" id="KW-1185">Reference proteome</keyword>
<comment type="similarity">
    <text evidence="2">Belongs to the SusD family.</text>
</comment>
<dbReference type="Gene3D" id="1.25.40.390">
    <property type="match status" value="1"/>
</dbReference>
<dbReference type="PROSITE" id="PS51257">
    <property type="entry name" value="PROKAR_LIPOPROTEIN"/>
    <property type="match status" value="1"/>
</dbReference>
<dbReference type="OrthoDB" id="5694214at2"/>
<evidence type="ECO:0000256" key="1">
    <source>
        <dbReference type="ARBA" id="ARBA00004442"/>
    </source>
</evidence>
<organism evidence="8 9">
    <name type="scientific">Segatella hominis</name>
    <dbReference type="NCBI Taxonomy" id="2518605"/>
    <lineage>
        <taxon>Bacteria</taxon>
        <taxon>Pseudomonadati</taxon>
        <taxon>Bacteroidota</taxon>
        <taxon>Bacteroidia</taxon>
        <taxon>Bacteroidales</taxon>
        <taxon>Prevotellaceae</taxon>
        <taxon>Segatella</taxon>
    </lineage>
</organism>
<dbReference type="EMBL" id="SGVY01000008">
    <property type="protein sequence ID" value="TFH83039.1"/>
    <property type="molecule type" value="Genomic_DNA"/>
</dbReference>
<dbReference type="RefSeq" id="WP_134842946.1">
    <property type="nucleotide sequence ID" value="NZ_SGVY01000008.1"/>
</dbReference>
<proteinExistence type="inferred from homology"/>
<dbReference type="GO" id="GO:0009279">
    <property type="term" value="C:cell outer membrane"/>
    <property type="evidence" value="ECO:0007669"/>
    <property type="project" value="UniProtKB-SubCell"/>
</dbReference>
<evidence type="ECO:0000256" key="4">
    <source>
        <dbReference type="ARBA" id="ARBA00023136"/>
    </source>
</evidence>
<feature type="chain" id="PRO_5021478342" evidence="6">
    <location>
        <begin position="18"/>
        <end position="602"/>
    </location>
</feature>
<feature type="domain" description="RagB/SusD" evidence="7">
    <location>
        <begin position="290"/>
        <end position="602"/>
    </location>
</feature>
<dbReference type="Pfam" id="PF07980">
    <property type="entry name" value="SusD_RagB"/>
    <property type="match status" value="1"/>
</dbReference>
<evidence type="ECO:0000259" key="7">
    <source>
        <dbReference type="Pfam" id="PF07980"/>
    </source>
</evidence>
<name>A0A4Y8VR30_9BACT</name>
<evidence type="ECO:0000256" key="2">
    <source>
        <dbReference type="ARBA" id="ARBA00006275"/>
    </source>
</evidence>